<dbReference type="Pfam" id="PF15761">
    <property type="entry name" value="IMUP"/>
    <property type="match status" value="1"/>
</dbReference>
<reference evidence="4" key="3">
    <citation type="submission" date="2025-05" db="UniProtKB">
        <authorList>
            <consortium name="Ensembl"/>
        </authorList>
    </citation>
    <scope>IDENTIFICATION</scope>
</reference>
<dbReference type="HOGENOM" id="CLU_177127_0_0_1"/>
<dbReference type="EMBL" id="GABF01010027">
    <property type="protein sequence ID" value="JAA12118.1"/>
    <property type="molecule type" value="mRNA"/>
</dbReference>
<keyword evidence="5" id="KW-1185">Reference proteome</keyword>
<protein>
    <submittedName>
        <fullName evidence="4">Chromosome 19 C19orf33 homolog</fullName>
    </submittedName>
    <submittedName>
        <fullName evidence="2">Chromosome 19 open reading frame 33</fullName>
    </submittedName>
</protein>
<dbReference type="Ensembl" id="ENSPTRT00000020231.3">
    <property type="protein sequence ID" value="ENSPTRP00000018711.2"/>
    <property type="gene ID" value="ENSPTRG00000010921.4"/>
</dbReference>
<evidence type="ECO:0000313" key="3">
    <source>
        <dbReference type="EMBL" id="JAA34631.1"/>
    </source>
</evidence>
<dbReference type="GO" id="GO:0005730">
    <property type="term" value="C:nucleolus"/>
    <property type="evidence" value="ECO:0007669"/>
    <property type="project" value="Ensembl"/>
</dbReference>
<gene>
    <name evidence="6" type="primary">C19H19orf33</name>
    <name evidence="2 4" type="synonym">C19orf33</name>
</gene>
<dbReference type="GeneTree" id="ENSGT00940000163639"/>
<dbReference type="GO" id="GO:0005829">
    <property type="term" value="C:cytosol"/>
    <property type="evidence" value="ECO:0007669"/>
    <property type="project" value="Ensembl"/>
</dbReference>
<reference evidence="2" key="2">
    <citation type="submission" date="2012-10" db="EMBL/GenBank/DDBJ databases">
        <title>De novo assembly of the reference chimpanzee transcriptome from NextGen mRNA sequences.</title>
        <authorList>
            <person name="Maudhoo M.D."/>
            <person name="Meehan D.T."/>
            <person name="Norgren R.B.Jr."/>
        </authorList>
    </citation>
    <scope>NUCLEOTIDE SEQUENCE</scope>
    <source>
        <tissue evidence="3">Skeletal muscle</tissue>
        <tissue evidence="2">Smooth vascular</tissue>
    </source>
</reference>
<dbReference type="EMBL" id="AACZ04019723">
    <property type="status" value="NOT_ANNOTATED_CDS"/>
    <property type="molecule type" value="Genomic_DNA"/>
</dbReference>
<reference evidence="4 5" key="1">
    <citation type="journal article" date="2005" name="Nature">
        <title>Initial sequence of the chimpanzee genome and comparison with the human genome.</title>
        <authorList>
            <consortium name="Chimpanzee sequencing and analysis consortium"/>
        </authorList>
    </citation>
    <scope>NUCLEOTIDE SEQUENCE [LARGE SCALE GENOMIC DNA]</scope>
</reference>
<dbReference type="PaxDb" id="9598-ENSPTRP00000018711"/>
<name>H2QG78_PANTR</name>
<dbReference type="Proteomes" id="UP000002277">
    <property type="component" value="Chromosome 19"/>
</dbReference>
<dbReference type="OMA" id="GKKEAPH"/>
<dbReference type="EMBL" id="GABE01010108">
    <property type="protein sequence ID" value="JAA34631.1"/>
    <property type="molecule type" value="mRNA"/>
</dbReference>
<dbReference type="VGNC" id="VGNC:10892">
    <property type="gene designation" value="C19H19orf33"/>
</dbReference>
<dbReference type="CTD" id="102115213"/>
<feature type="compositionally biased region" description="Basic and acidic residues" evidence="1">
    <location>
        <begin position="64"/>
        <end position="79"/>
    </location>
</feature>
<proteinExistence type="evidence at transcript level"/>
<evidence type="ECO:0000313" key="5">
    <source>
        <dbReference type="Proteomes" id="UP000002277"/>
    </source>
</evidence>
<organism evidence="4 5">
    <name type="scientific">Pan troglodytes</name>
    <name type="common">Chimpanzee</name>
    <dbReference type="NCBI Taxonomy" id="9598"/>
    <lineage>
        <taxon>Eukaryota</taxon>
        <taxon>Metazoa</taxon>
        <taxon>Chordata</taxon>
        <taxon>Craniata</taxon>
        <taxon>Vertebrata</taxon>
        <taxon>Euteleostomi</taxon>
        <taxon>Mammalia</taxon>
        <taxon>Eutheria</taxon>
        <taxon>Euarchontoglires</taxon>
        <taxon>Primates</taxon>
        <taxon>Haplorrhini</taxon>
        <taxon>Catarrhini</taxon>
        <taxon>Hominidae</taxon>
        <taxon>Pan</taxon>
    </lineage>
</organism>
<dbReference type="GO" id="GO:0005886">
    <property type="term" value="C:plasma membrane"/>
    <property type="evidence" value="ECO:0007669"/>
    <property type="project" value="Ensembl"/>
</dbReference>
<dbReference type="AlphaFoldDB" id="H2QG78"/>
<evidence type="ECO:0000313" key="4">
    <source>
        <dbReference type="Ensembl" id="ENSPTRP00000018711.2"/>
    </source>
</evidence>
<dbReference type="Bgee" id="ENSPTRG00000010921">
    <property type="expression patterns" value="Expressed in lung and 17 other cell types or tissues"/>
</dbReference>
<dbReference type="eggNOG" id="ENOG502TD4H">
    <property type="taxonomic scope" value="Eukaryota"/>
</dbReference>
<evidence type="ECO:0000313" key="6">
    <source>
        <dbReference type="VGNC" id="VGNC:10892"/>
    </source>
</evidence>
<feature type="region of interest" description="Disordered" evidence="1">
    <location>
        <begin position="1"/>
        <end position="106"/>
    </location>
</feature>
<dbReference type="InterPro" id="IPR026621">
    <property type="entry name" value="IMUP"/>
</dbReference>
<accession>H2QG78</accession>
<feature type="compositionally biased region" description="Basic residues" evidence="1">
    <location>
        <begin position="82"/>
        <end position="99"/>
    </location>
</feature>
<dbReference type="GO" id="GO:0005654">
    <property type="term" value="C:nucleoplasm"/>
    <property type="evidence" value="ECO:0007669"/>
    <property type="project" value="Ensembl"/>
</dbReference>
<dbReference type="KEGG" id="ptr:104003372"/>
<sequence>MEFDLGAALEPTSQKPGVGAGHRGDPKLSPHKVQGRSEAGAGPGPKQGHQSSSDSSSSSSDSDTDVKSHAAGSKQHESIPGKAKKPKVKKKEKGKKEKGKKKEAPH</sequence>
<evidence type="ECO:0000256" key="1">
    <source>
        <dbReference type="SAM" id="MobiDB-lite"/>
    </source>
</evidence>
<feature type="compositionally biased region" description="Low complexity" evidence="1">
    <location>
        <begin position="51"/>
        <end position="61"/>
    </location>
</feature>
<dbReference type="OrthoDB" id="9485859at2759"/>
<evidence type="ECO:0000313" key="2">
    <source>
        <dbReference type="EMBL" id="JAA12118.1"/>
    </source>
</evidence>